<organism evidence="2 3">
    <name type="scientific">Pteropus vampyrus</name>
    <name type="common">Large flying fox</name>
    <dbReference type="NCBI Taxonomy" id="132908"/>
    <lineage>
        <taxon>Eukaryota</taxon>
        <taxon>Metazoa</taxon>
        <taxon>Chordata</taxon>
        <taxon>Craniata</taxon>
        <taxon>Vertebrata</taxon>
        <taxon>Euteleostomi</taxon>
        <taxon>Mammalia</taxon>
        <taxon>Eutheria</taxon>
        <taxon>Laurasiatheria</taxon>
        <taxon>Chiroptera</taxon>
        <taxon>Yinpterochiroptera</taxon>
        <taxon>Pteropodoidea</taxon>
        <taxon>Pteropodidae</taxon>
        <taxon>Pteropodinae</taxon>
        <taxon>Pteropus</taxon>
    </lineage>
</organism>
<reference evidence="3" key="1">
    <citation type="submission" date="2025-08" db="UniProtKB">
        <authorList>
            <consortium name="RefSeq"/>
        </authorList>
    </citation>
    <scope>IDENTIFICATION</scope>
    <source>
        <tissue evidence="3">Kidney</tissue>
    </source>
</reference>
<feature type="region of interest" description="Disordered" evidence="1">
    <location>
        <begin position="1"/>
        <end position="113"/>
    </location>
</feature>
<evidence type="ECO:0000313" key="2">
    <source>
        <dbReference type="Proteomes" id="UP000515202"/>
    </source>
</evidence>
<dbReference type="KEGG" id="pvp:105304491"/>
<gene>
    <name evidence="3" type="primary">LOC105304491</name>
</gene>
<proteinExistence type="predicted"/>
<sequence length="223" mass="24441">MTGCCSDPTRRCLEKTKNDRASTDGPVLARPPGEREVASLCRTGGARGHAGRPQNGARSAEEPAEQAVRPLRWKMESEGHSGHPPPPEWAVPGLRSSPAPSGGSGLWGQVTVNGDRATLTRTRCELQRGVSRTHAEVPRLPPQCRQREGPSLSPPKTPKRRPRECPGTSLDRRAWDPRLPQTGEPCTLACQTLPLCCPCSRPRQNLQGFTRKSLWSRSPRNRV</sequence>
<protein>
    <submittedName>
        <fullName evidence="3">Uncharacterized protein LOC105304491 isoform X1</fullName>
    </submittedName>
</protein>
<dbReference type="Proteomes" id="UP000515202">
    <property type="component" value="Unplaced"/>
</dbReference>
<accession>A0A6P3R9S5</accession>
<feature type="compositionally biased region" description="Basic and acidic residues" evidence="1">
    <location>
        <begin position="8"/>
        <end position="22"/>
    </location>
</feature>
<dbReference type="GeneID" id="105304491"/>
<name>A0A6P3R9S5_PTEVA</name>
<keyword evidence="2" id="KW-1185">Reference proteome</keyword>
<dbReference type="AlphaFoldDB" id="A0A6P3R9S5"/>
<evidence type="ECO:0000313" key="3">
    <source>
        <dbReference type="RefSeq" id="XP_011376873.1"/>
    </source>
</evidence>
<feature type="region of interest" description="Disordered" evidence="1">
    <location>
        <begin position="128"/>
        <end position="176"/>
    </location>
</feature>
<dbReference type="RefSeq" id="XP_011376873.1">
    <property type="nucleotide sequence ID" value="XM_011378571.2"/>
</dbReference>
<evidence type="ECO:0000256" key="1">
    <source>
        <dbReference type="SAM" id="MobiDB-lite"/>
    </source>
</evidence>